<dbReference type="PANTHER" id="PTHR43355:SF2">
    <property type="entry name" value="FLAVIN REDUCTASE (NADPH)"/>
    <property type="match status" value="1"/>
</dbReference>
<name>A0A2K9HFK8_9LACO</name>
<dbReference type="Pfam" id="PF13460">
    <property type="entry name" value="NAD_binding_10"/>
    <property type="match status" value="1"/>
</dbReference>
<dbReference type="GO" id="GO:0042602">
    <property type="term" value="F:riboflavin reductase (NADPH) activity"/>
    <property type="evidence" value="ECO:0007669"/>
    <property type="project" value="TreeGrafter"/>
</dbReference>
<evidence type="ECO:0000313" key="2">
    <source>
        <dbReference type="EMBL" id="AUI71158.1"/>
    </source>
</evidence>
<evidence type="ECO:0000313" key="3">
    <source>
        <dbReference type="Proteomes" id="UP000234653"/>
    </source>
</evidence>
<dbReference type="SUPFAM" id="SSF51735">
    <property type="entry name" value="NAD(P)-binding Rossmann-fold domains"/>
    <property type="match status" value="1"/>
</dbReference>
<dbReference type="OrthoDB" id="9803892at2"/>
<dbReference type="EMBL" id="CP018867">
    <property type="protein sequence ID" value="AUI71158.1"/>
    <property type="molecule type" value="Genomic_DNA"/>
</dbReference>
<gene>
    <name evidence="2" type="ORF">LA20249_02620</name>
</gene>
<sequence>MTNILVLGANGKIARIVETNLLNNPDYQLTLVLRNAYRLHQLNQANNVKIVDGDVSDKELLSKVMSGQDVVYANLNGQMEHWAKNIVEAMEKTKVQRLIWITGSGLYHEVPNPFGSWVENYVGHESKEDTRRAAKIIENSQLSYTIIRAAYMTNDPKIDYELTTKGETFKGTMISRASIADFVVKIIDDDKKYQCGSYGISQPGTDNMLHKIREIEHDL</sequence>
<dbReference type="Gene3D" id="3.40.50.720">
    <property type="entry name" value="NAD(P)-binding Rossmann-like Domain"/>
    <property type="match status" value="1"/>
</dbReference>
<evidence type="ECO:0000259" key="1">
    <source>
        <dbReference type="Pfam" id="PF13460"/>
    </source>
</evidence>
<proteinExistence type="predicted"/>
<reference evidence="2 3" key="1">
    <citation type="submission" date="2016-12" db="EMBL/GenBank/DDBJ databases">
        <title>The whole genome sequencing and assembly of Lactobacillus alimentarius DSM 20249T strain.</title>
        <authorList>
            <person name="Lee Y.-J."/>
            <person name="Yi H."/>
            <person name="Bahn Y.-S."/>
            <person name="Kim J.F."/>
            <person name="Lee D.-W."/>
        </authorList>
    </citation>
    <scope>NUCLEOTIDE SEQUENCE [LARGE SCALE GENOMIC DNA]</scope>
    <source>
        <strain evidence="2 3">DSM 20249</strain>
    </source>
</reference>
<dbReference type="GO" id="GO:0004074">
    <property type="term" value="F:biliverdin reductase [NAD(P)H] activity"/>
    <property type="evidence" value="ECO:0007669"/>
    <property type="project" value="TreeGrafter"/>
</dbReference>
<keyword evidence="3" id="KW-1185">Reference proteome</keyword>
<protein>
    <submittedName>
        <fullName evidence="2">Short-chain dehydrogenase</fullName>
    </submittedName>
</protein>
<feature type="domain" description="NAD(P)-binding" evidence="1">
    <location>
        <begin position="8"/>
        <end position="189"/>
    </location>
</feature>
<accession>A0A2K9HFK8</accession>
<dbReference type="RefSeq" id="WP_057739535.1">
    <property type="nucleotide sequence ID" value="NZ_AZDQ01000043.1"/>
</dbReference>
<dbReference type="STRING" id="1423720.FC67_GL001802"/>
<dbReference type="InterPro" id="IPR036291">
    <property type="entry name" value="NAD(P)-bd_dom_sf"/>
</dbReference>
<dbReference type="PANTHER" id="PTHR43355">
    <property type="entry name" value="FLAVIN REDUCTASE (NADPH)"/>
    <property type="match status" value="1"/>
</dbReference>
<dbReference type="AlphaFoldDB" id="A0A2K9HFK8"/>
<dbReference type="KEGG" id="lali:LA20249_02620"/>
<organism evidence="2 3">
    <name type="scientific">Companilactobacillus alimentarius DSM 20249</name>
    <dbReference type="NCBI Taxonomy" id="1423720"/>
    <lineage>
        <taxon>Bacteria</taxon>
        <taxon>Bacillati</taxon>
        <taxon>Bacillota</taxon>
        <taxon>Bacilli</taxon>
        <taxon>Lactobacillales</taxon>
        <taxon>Lactobacillaceae</taxon>
        <taxon>Companilactobacillus</taxon>
    </lineage>
</organism>
<dbReference type="InterPro" id="IPR051606">
    <property type="entry name" value="Polyketide_Oxido-like"/>
</dbReference>
<dbReference type="InterPro" id="IPR016040">
    <property type="entry name" value="NAD(P)-bd_dom"/>
</dbReference>
<dbReference type="Proteomes" id="UP000234653">
    <property type="component" value="Chromosome"/>
</dbReference>